<reference evidence="3" key="1">
    <citation type="submission" date="2022-12" db="EMBL/GenBank/DDBJ databases">
        <authorList>
            <person name="Petersen C."/>
        </authorList>
    </citation>
    <scope>NUCLEOTIDE SEQUENCE</scope>
    <source>
        <strain evidence="3">IBT 15544</strain>
    </source>
</reference>
<dbReference type="EMBL" id="JAPQKR010000014">
    <property type="protein sequence ID" value="KAJ5198102.1"/>
    <property type="molecule type" value="Genomic_DNA"/>
</dbReference>
<feature type="compositionally biased region" description="Polar residues" evidence="2">
    <location>
        <begin position="909"/>
        <end position="926"/>
    </location>
</feature>
<feature type="region of interest" description="Disordered" evidence="2">
    <location>
        <begin position="675"/>
        <end position="713"/>
    </location>
</feature>
<dbReference type="AlphaFoldDB" id="A0A9W9JLG0"/>
<comment type="caution">
    <text evidence="3">The sequence shown here is derived from an EMBL/GenBank/DDBJ whole genome shotgun (WGS) entry which is preliminary data.</text>
</comment>
<dbReference type="PANTHER" id="PTHR45615:SF63">
    <property type="entry name" value="CHROMOSOME UNDETERMINED SCAFFOLD_10, WHOLE GENOME SHOTGUN SEQUENCE"/>
    <property type="match status" value="1"/>
</dbReference>
<feature type="compositionally biased region" description="Basic and acidic residues" evidence="2">
    <location>
        <begin position="680"/>
        <end position="693"/>
    </location>
</feature>
<keyword evidence="4" id="KW-1185">Reference proteome</keyword>
<dbReference type="OrthoDB" id="5332870at2759"/>
<feature type="region of interest" description="Disordered" evidence="2">
    <location>
        <begin position="873"/>
        <end position="994"/>
    </location>
</feature>
<evidence type="ECO:0000256" key="2">
    <source>
        <dbReference type="SAM" id="MobiDB-lite"/>
    </source>
</evidence>
<dbReference type="GeneID" id="83181582"/>
<protein>
    <submittedName>
        <fullName evidence="3">Uncharacterized protein</fullName>
    </submittedName>
</protein>
<evidence type="ECO:0000256" key="1">
    <source>
        <dbReference type="SAM" id="Coils"/>
    </source>
</evidence>
<reference evidence="3" key="2">
    <citation type="journal article" date="2023" name="IMA Fungus">
        <title>Comparative genomic study of the Penicillium genus elucidates a diverse pangenome and 15 lateral gene transfer events.</title>
        <authorList>
            <person name="Petersen C."/>
            <person name="Sorensen T."/>
            <person name="Nielsen M.R."/>
            <person name="Sondergaard T.E."/>
            <person name="Sorensen J.L."/>
            <person name="Fitzpatrick D.A."/>
            <person name="Frisvad J.C."/>
            <person name="Nielsen K.L."/>
        </authorList>
    </citation>
    <scope>NUCLEOTIDE SEQUENCE</scope>
    <source>
        <strain evidence="3">IBT 15544</strain>
    </source>
</reference>
<organism evidence="3 4">
    <name type="scientific">Penicillium cinerascens</name>
    <dbReference type="NCBI Taxonomy" id="70096"/>
    <lineage>
        <taxon>Eukaryota</taxon>
        <taxon>Fungi</taxon>
        <taxon>Dikarya</taxon>
        <taxon>Ascomycota</taxon>
        <taxon>Pezizomycotina</taxon>
        <taxon>Eurotiomycetes</taxon>
        <taxon>Eurotiomycetidae</taxon>
        <taxon>Eurotiales</taxon>
        <taxon>Aspergillaceae</taxon>
        <taxon>Penicillium</taxon>
    </lineage>
</organism>
<dbReference type="RefSeq" id="XP_058306530.1">
    <property type="nucleotide sequence ID" value="XM_058454281.1"/>
</dbReference>
<dbReference type="PANTHER" id="PTHR45615">
    <property type="entry name" value="MYOSIN HEAVY CHAIN, NON-MUSCLE"/>
    <property type="match status" value="1"/>
</dbReference>
<name>A0A9W9JLG0_9EURO</name>
<evidence type="ECO:0000313" key="3">
    <source>
        <dbReference type="EMBL" id="KAJ5198102.1"/>
    </source>
</evidence>
<proteinExistence type="predicted"/>
<gene>
    <name evidence="3" type="ORF">N7498_007219</name>
</gene>
<accession>A0A9W9JLG0</accession>
<keyword evidence="1" id="KW-0175">Coiled coil</keyword>
<feature type="coiled-coil region" evidence="1">
    <location>
        <begin position="823"/>
        <end position="864"/>
    </location>
</feature>
<sequence length="1027" mass="114212">MSGLALLVREIERVVTAPYVPSLQDLHVLAQRNSSSTIDSWALQKPCQAGPLADILVEGLSRSRVAVPLISVFAHTRIFRDALLQRHMVILDTFLQESVDVGESEYDPACSAILSSPLPSDVVAPARLAQFITKLVRSMAGKPSAETVAPLHSLMSTLQASPRILDEVPSEVMSNLQLEFTKTLRNLDDHMGNLLCLATFAQIASTPNANRHTQHGPQPLSWLLNIQHFFGPKRGQKTLDLVVLRVILACSSNCNLAPSQAAESIRLAICVLDAVEPEQKHTWISNNSSKIAKLCEKVAKDGLGRDIQVMGVTFLVSLCPVAALPSQIRDLGLRVLVSSDSRGALGNMPPHLLSRLTESLAICDESVVYELLRFTMDVLKDDSPNRGSLASLRLAALFLSGFQSTGSKPVISSLLNSVSTKDAIATLFAKFPVMSSQDDCCGSEVCYCAYAALKNKILLTLFEIYFAAALSQNGNTTDIMLMKSFVNHAAKSFAEKGCAFSVVDLKEFRKPLFLRSTQDFSSTHTSTRDWRSGVTEAFMQNAQLSHDNMMKKIGDICSDMESRCYDVEGPLRSAEQERDHHIAEKEQLKHQSEDLQRQLEQSSHTISCLQHDLSRLGENAENASCRVQELTATLESTHQELQEQRRISEDTLNTERELARSRELDLIAMATEKDDQFEELQEKTSRLQSENKKMRQSLDAASKEMATSSETSASLRNELAEAKSLLEKTKVICEQKEDEVKRLLTDNEDLRVELETVKATMEEQNIEVERLYSALQDAEEKLQLEREMLTHKHEVEISQAIESEIAKHKEENCRLQAKMHSNVQNASKDRQEKETRILQLEKKIQSLRNERATKAREFSEAQQHIGRLMGVMGFSAPCEPTTSNKNHRPRSTDATHVAPRSRSTENDDYTTQLAESFDSLASNLQGPSPKRPKGNRRSMILSQAPPKTPVISKPNPPPTAKSSSRHPLAETDFNGPAKSPPTDPSKYSQSDANHLQDFDLDMDLEFSKDFIFTSTAFSGSNDQAARQ</sequence>
<dbReference type="Proteomes" id="UP001150904">
    <property type="component" value="Unassembled WGS sequence"/>
</dbReference>
<evidence type="ECO:0000313" key="4">
    <source>
        <dbReference type="Proteomes" id="UP001150904"/>
    </source>
</evidence>